<dbReference type="SUPFAM" id="SSF55961">
    <property type="entry name" value="Bet v1-like"/>
    <property type="match status" value="1"/>
</dbReference>
<protein>
    <submittedName>
        <fullName evidence="1">SRPBCC family protein</fullName>
    </submittedName>
</protein>
<dbReference type="EMBL" id="CP032568">
    <property type="protein sequence ID" value="AYF73660.1"/>
    <property type="molecule type" value="Genomic_DNA"/>
</dbReference>
<name>A0A386Z7R5_9NOCA</name>
<evidence type="ECO:0000313" key="2">
    <source>
        <dbReference type="Proteomes" id="UP000267164"/>
    </source>
</evidence>
<gene>
    <name evidence="1" type="ORF">D7D52_07080</name>
</gene>
<proteinExistence type="predicted"/>
<dbReference type="Proteomes" id="UP000267164">
    <property type="component" value="Chromosome"/>
</dbReference>
<dbReference type="RefSeq" id="WP_120735587.1">
    <property type="nucleotide sequence ID" value="NZ_CP032568.1"/>
</dbReference>
<dbReference type="KEGG" id="nyu:D7D52_07080"/>
<dbReference type="AlphaFoldDB" id="A0A386Z7R5"/>
<sequence length="147" mass="16646">MRTVDVERAIAAPQPDVFDWLTDVTNYQRVPLVRRVTLVRPGHTAGNGEGAVRLVVTPLLRITEEIVEYDPPRMMRYRLLNSVPPLRHQEGSIVFEPDAAGTRVRWSSTFEIAAPVFAPLWTRLFLPVVRGGFLMVLRTAERELRGG</sequence>
<evidence type="ECO:0000313" key="1">
    <source>
        <dbReference type="EMBL" id="AYF73660.1"/>
    </source>
</evidence>
<dbReference type="Pfam" id="PF10604">
    <property type="entry name" value="Polyketide_cyc2"/>
    <property type="match status" value="1"/>
</dbReference>
<organism evidence="1 2">
    <name type="scientific">Nocardia yunnanensis</name>
    <dbReference type="NCBI Taxonomy" id="2382165"/>
    <lineage>
        <taxon>Bacteria</taxon>
        <taxon>Bacillati</taxon>
        <taxon>Actinomycetota</taxon>
        <taxon>Actinomycetes</taxon>
        <taxon>Mycobacteriales</taxon>
        <taxon>Nocardiaceae</taxon>
        <taxon>Nocardia</taxon>
    </lineage>
</organism>
<dbReference type="OrthoDB" id="4545830at2"/>
<accession>A0A386Z7R5</accession>
<keyword evidence="2" id="KW-1185">Reference proteome</keyword>
<dbReference type="InterPro" id="IPR023393">
    <property type="entry name" value="START-like_dom_sf"/>
</dbReference>
<dbReference type="CDD" id="cd07821">
    <property type="entry name" value="PYR_PYL_RCAR_like"/>
    <property type="match status" value="1"/>
</dbReference>
<reference evidence="1 2" key="1">
    <citation type="submission" date="2018-09" db="EMBL/GenBank/DDBJ databases">
        <title>Nocardia yunnanensis sp. nov., an actinomycete isolated from a soil sample.</title>
        <authorList>
            <person name="Zhang J."/>
        </authorList>
    </citation>
    <scope>NUCLEOTIDE SEQUENCE [LARGE SCALE GENOMIC DNA]</scope>
    <source>
        <strain evidence="1 2">CFHS0054</strain>
    </source>
</reference>
<dbReference type="InterPro" id="IPR019587">
    <property type="entry name" value="Polyketide_cyclase/dehydratase"/>
</dbReference>
<dbReference type="Gene3D" id="3.30.530.20">
    <property type="match status" value="1"/>
</dbReference>